<keyword evidence="2" id="KW-1185">Reference proteome</keyword>
<name>A0A177TK08_9BASI</name>
<dbReference type="AlphaFoldDB" id="A0A177TK08"/>
<accession>A0A177TK08</accession>
<evidence type="ECO:0000313" key="2">
    <source>
        <dbReference type="Proteomes" id="UP000077521"/>
    </source>
</evidence>
<proteinExistence type="predicted"/>
<dbReference type="EMBL" id="LWDF02000616">
    <property type="protein sequence ID" value="KAE8244604.1"/>
    <property type="molecule type" value="Genomic_DNA"/>
</dbReference>
<dbReference type="OrthoDB" id="2550823at2759"/>
<protein>
    <recommendedName>
        <fullName evidence="3">Major facilitator superfamily (MFS) profile domain-containing protein</fullName>
    </recommendedName>
</protein>
<evidence type="ECO:0000313" key="1">
    <source>
        <dbReference type="EMBL" id="KAE8244604.1"/>
    </source>
</evidence>
<dbReference type="Proteomes" id="UP000077521">
    <property type="component" value="Unassembled WGS sequence"/>
</dbReference>
<comment type="caution">
    <text evidence="1">The sequence shown here is derived from an EMBL/GenBank/DDBJ whole genome shotgun (WGS) entry which is preliminary data.</text>
</comment>
<organism evidence="1 2">
    <name type="scientific">Tilletia indica</name>
    <dbReference type="NCBI Taxonomy" id="43049"/>
    <lineage>
        <taxon>Eukaryota</taxon>
        <taxon>Fungi</taxon>
        <taxon>Dikarya</taxon>
        <taxon>Basidiomycota</taxon>
        <taxon>Ustilaginomycotina</taxon>
        <taxon>Exobasidiomycetes</taxon>
        <taxon>Tilletiales</taxon>
        <taxon>Tilletiaceae</taxon>
        <taxon>Tilletia</taxon>
    </lineage>
</organism>
<reference evidence="1" key="2">
    <citation type="journal article" date="2019" name="IMA Fungus">
        <title>Genome sequencing and comparison of five Tilletia species to identify candidate genes for the detection of regulated species infecting wheat.</title>
        <authorList>
            <person name="Nguyen H.D.T."/>
            <person name="Sultana T."/>
            <person name="Kesanakurti P."/>
            <person name="Hambleton S."/>
        </authorList>
    </citation>
    <scope>NUCLEOTIDE SEQUENCE</scope>
    <source>
        <strain evidence="1">DAOMC 236416</strain>
    </source>
</reference>
<reference evidence="1" key="1">
    <citation type="submission" date="2016-04" db="EMBL/GenBank/DDBJ databases">
        <authorList>
            <person name="Nguyen H.D."/>
            <person name="Samba Siva P."/>
            <person name="Cullis J."/>
            <person name="Levesque C.A."/>
            <person name="Hambleton S."/>
        </authorList>
    </citation>
    <scope>NUCLEOTIDE SEQUENCE</scope>
    <source>
        <strain evidence="1">DAOMC 236416</strain>
    </source>
</reference>
<evidence type="ECO:0008006" key="3">
    <source>
        <dbReference type="Google" id="ProtNLM"/>
    </source>
</evidence>
<gene>
    <name evidence="1" type="ORF">A4X13_0g6449</name>
</gene>
<sequence length="158" mass="16466">MPAAAVAGPGAPPPPHPANLVFLIHILLELPIGIMALFFTRSLPFLDMTNSTIVVLKLFGALATGISVSAMLVAALPDVLPCKRALVAALVVYHAAASTILLQAPRFIPFSLGTAAEQFSVTPENIWGCSHGFLTLALTGWWQVTLPSVAGVGKVKSS</sequence>